<dbReference type="GO" id="GO:0005737">
    <property type="term" value="C:cytoplasm"/>
    <property type="evidence" value="ECO:0007669"/>
    <property type="project" value="TreeGrafter"/>
</dbReference>
<evidence type="ECO:0000256" key="1">
    <source>
        <dbReference type="SAM" id="Coils"/>
    </source>
</evidence>
<comment type="caution">
    <text evidence="4">The sequence shown here is derived from an EMBL/GenBank/DDBJ whole genome shotgun (WGS) entry which is preliminary data.</text>
</comment>
<evidence type="ECO:0000313" key="4">
    <source>
        <dbReference type="EMBL" id="KAF7782414.1"/>
    </source>
</evidence>
<evidence type="ECO:0000259" key="3">
    <source>
        <dbReference type="PROSITE" id="PS50011"/>
    </source>
</evidence>
<dbReference type="SUPFAM" id="SSF56112">
    <property type="entry name" value="Protein kinase-like (PK-like)"/>
    <property type="match status" value="1"/>
</dbReference>
<feature type="region of interest" description="Disordered" evidence="2">
    <location>
        <begin position="639"/>
        <end position="675"/>
    </location>
</feature>
<feature type="compositionally biased region" description="Polar residues" evidence="2">
    <location>
        <begin position="647"/>
        <end position="670"/>
    </location>
</feature>
<dbReference type="InterPro" id="IPR011009">
    <property type="entry name" value="Kinase-like_dom_sf"/>
</dbReference>
<dbReference type="InterPro" id="IPR016024">
    <property type="entry name" value="ARM-type_fold"/>
</dbReference>
<dbReference type="GO" id="GO:0004672">
    <property type="term" value="F:protein kinase activity"/>
    <property type="evidence" value="ECO:0007669"/>
    <property type="project" value="InterPro"/>
</dbReference>
<sequence length="857" mass="93082">MDYLRNLGSALVQKSGLNLPFTLGQKVLSFEGLYSLYDAVKREDGSNVSVFEYDLSDSTRPNFKAFAQNALKKLRTIRHPDVLKFIDAVESDTSIFIMTERVQPLSNALPTWISRSSQEREEWLLWGLHRVSVALTFLNDSCTSTHGRICMQSIFISPSGEWKLGGFELLSNIKDDTAILYNLGGAFPSSFAWASPEVKKGSWSSLKQYDSVALDSYALGLLLHSVFNPNHAAPETSLPPHPPPTAASRGSIPASMFNAYKRLLNPNPKNRLNPKGFLDLGMVDTGFFAANRLVKVCSGLESFSIASEAEKNFLLKTLKESASSFPSEFTTHKVLPSLVSALEFGGASAATMLPLVIQFGKNLPPEDYPKAIITPLIKLYASPDRGTRMALLDNLPEYADKLDKKTVSEKLFPHLQTGFTDTVAVIREATTKSIDLLAPKFTDRILNNDLLRLLAKMQMDPEPSIRTNTCILIGRLGPTLGYNTKRKVLVPAFTRALKDSFVHARVAGLMAFMATIDCFEAEDIATKVLPNVTFTLIDKEKLVRDQAFKAIELFVKKLEEYAKTMPATGSTDTAIPANEPAGGAFPIPNGLVNSATGAAGTLAGWAISSFGKRLAPSDLQTSITAGANAGMNQLSNTNMPGGFSPHTGESANKTSTQTIPEERTPNSVASGTGKALQLGGSSKKIANTNAVAQFAKELEDEIMAGSDNPWGNDDLMDVNADQDDWSAFETASSPQPQPMTNNNSLSGSRIGTPKTKSLLSPSSIPRTIPVPRATSPAHSTRRATPIQSPPTPVIGEWNENDDWGQGVLASPDPKLVQTPAVLMTKEEKAAEMARRKEERKQRIAMLKEQKKNAAKVS</sequence>
<dbReference type="AlphaFoldDB" id="A0A8H7KJC4"/>
<dbReference type="GO" id="GO:0005524">
    <property type="term" value="F:ATP binding"/>
    <property type="evidence" value="ECO:0007669"/>
    <property type="project" value="InterPro"/>
</dbReference>
<evidence type="ECO:0000256" key="2">
    <source>
        <dbReference type="SAM" id="MobiDB-lite"/>
    </source>
</evidence>
<feature type="region of interest" description="Disordered" evidence="2">
    <location>
        <begin position="728"/>
        <end position="815"/>
    </location>
</feature>
<dbReference type="PANTHER" id="PTHR12984">
    <property type="entry name" value="SCY1-RELATED S/T PROTEIN KINASE-LIKE"/>
    <property type="match status" value="1"/>
</dbReference>
<feature type="compositionally biased region" description="Polar residues" evidence="2">
    <location>
        <begin position="729"/>
        <end position="765"/>
    </location>
</feature>
<dbReference type="InterPro" id="IPR000719">
    <property type="entry name" value="Prot_kinase_dom"/>
</dbReference>
<organism evidence="4 5">
    <name type="scientific">Agaricus bisporus var. burnettii</name>
    <dbReference type="NCBI Taxonomy" id="192524"/>
    <lineage>
        <taxon>Eukaryota</taxon>
        <taxon>Fungi</taxon>
        <taxon>Dikarya</taxon>
        <taxon>Basidiomycota</taxon>
        <taxon>Agaricomycotina</taxon>
        <taxon>Agaricomycetes</taxon>
        <taxon>Agaricomycetidae</taxon>
        <taxon>Agaricales</taxon>
        <taxon>Agaricineae</taxon>
        <taxon>Agaricaceae</taxon>
        <taxon>Agaricus</taxon>
    </lineage>
</organism>
<dbReference type="PANTHER" id="PTHR12984:SF3">
    <property type="entry name" value="N-TERMINAL KINASE-LIKE PROTEIN"/>
    <property type="match status" value="1"/>
</dbReference>
<dbReference type="PROSITE" id="PS50011">
    <property type="entry name" value="PROTEIN_KINASE_DOM"/>
    <property type="match status" value="1"/>
</dbReference>
<dbReference type="Pfam" id="PF07714">
    <property type="entry name" value="PK_Tyr_Ser-Thr"/>
    <property type="match status" value="1"/>
</dbReference>
<evidence type="ECO:0000313" key="5">
    <source>
        <dbReference type="Proteomes" id="UP000629468"/>
    </source>
</evidence>
<dbReference type="Gene3D" id="1.25.10.10">
    <property type="entry name" value="Leucine-rich Repeat Variant"/>
    <property type="match status" value="1"/>
</dbReference>
<proteinExistence type="predicted"/>
<gene>
    <name evidence="4" type="ORF">Agabi119p4_1790</name>
</gene>
<dbReference type="Gene3D" id="1.10.510.10">
    <property type="entry name" value="Transferase(Phosphotransferase) domain 1"/>
    <property type="match status" value="1"/>
</dbReference>
<keyword evidence="1" id="KW-0175">Coiled coil</keyword>
<dbReference type="InterPro" id="IPR051177">
    <property type="entry name" value="CIK-Related_Protein"/>
</dbReference>
<dbReference type="InterPro" id="IPR001245">
    <property type="entry name" value="Ser-Thr/Tyr_kinase_cat_dom"/>
</dbReference>
<feature type="coiled-coil region" evidence="1">
    <location>
        <begin position="822"/>
        <end position="856"/>
    </location>
</feature>
<name>A0A8H7KJC4_AGABI</name>
<reference evidence="4 5" key="1">
    <citation type="journal article" name="Sci. Rep.">
        <title>Telomere-to-telomere assembled and centromere annotated genomes of the two main subspecies of the button mushroom Agaricus bisporus reveal especially polymorphic chromosome ends.</title>
        <authorList>
            <person name="Sonnenberg A.S.M."/>
            <person name="Sedaghat-Telgerd N."/>
            <person name="Lavrijssen B."/>
            <person name="Ohm R.A."/>
            <person name="Hendrickx P.M."/>
            <person name="Scholtmeijer K."/>
            <person name="Baars J.J.P."/>
            <person name="van Peer A."/>
        </authorList>
    </citation>
    <scope>NUCLEOTIDE SEQUENCE [LARGE SCALE GENOMIC DNA]</scope>
    <source>
        <strain evidence="4 5">H119_p4</strain>
    </source>
</reference>
<dbReference type="InterPro" id="IPR011989">
    <property type="entry name" value="ARM-like"/>
</dbReference>
<dbReference type="EMBL" id="JABXXO010000003">
    <property type="protein sequence ID" value="KAF7782414.1"/>
    <property type="molecule type" value="Genomic_DNA"/>
</dbReference>
<protein>
    <recommendedName>
        <fullName evidence="3">Protein kinase domain-containing protein</fullName>
    </recommendedName>
</protein>
<accession>A0A8H7KJC4</accession>
<feature type="domain" description="Protein kinase" evidence="3">
    <location>
        <begin position="22"/>
        <end position="288"/>
    </location>
</feature>
<dbReference type="Gene3D" id="3.30.200.20">
    <property type="entry name" value="Phosphorylase Kinase, domain 1"/>
    <property type="match status" value="1"/>
</dbReference>
<dbReference type="SUPFAM" id="SSF48371">
    <property type="entry name" value="ARM repeat"/>
    <property type="match status" value="1"/>
</dbReference>
<dbReference type="Proteomes" id="UP000629468">
    <property type="component" value="Unassembled WGS sequence"/>
</dbReference>
<dbReference type="GO" id="GO:0006409">
    <property type="term" value="P:tRNA export from nucleus"/>
    <property type="evidence" value="ECO:0007669"/>
    <property type="project" value="TreeGrafter"/>
</dbReference>